<accession>F0ZFU0</accession>
<dbReference type="KEGG" id="dpp:DICPUDRAFT_77172"/>
<dbReference type="EMBL" id="GL871006">
    <property type="protein sequence ID" value="EGC37169.1"/>
    <property type="molecule type" value="Genomic_DNA"/>
</dbReference>
<gene>
    <name evidence="2" type="ORF">DICPUDRAFT_77172</name>
</gene>
<dbReference type="AlphaFoldDB" id="F0ZFU0"/>
<protein>
    <submittedName>
        <fullName evidence="2">Uncharacterized protein</fullName>
    </submittedName>
</protein>
<organism evidence="2 3">
    <name type="scientific">Dictyostelium purpureum</name>
    <name type="common">Slime mold</name>
    <dbReference type="NCBI Taxonomy" id="5786"/>
    <lineage>
        <taxon>Eukaryota</taxon>
        <taxon>Amoebozoa</taxon>
        <taxon>Evosea</taxon>
        <taxon>Eumycetozoa</taxon>
        <taxon>Dictyostelia</taxon>
        <taxon>Dictyosteliales</taxon>
        <taxon>Dictyosteliaceae</taxon>
        <taxon>Dictyostelium</taxon>
    </lineage>
</organism>
<dbReference type="VEuPathDB" id="AmoebaDB:DICPUDRAFT_77172"/>
<dbReference type="GeneID" id="10503713"/>
<dbReference type="RefSeq" id="XP_003286297.1">
    <property type="nucleotide sequence ID" value="XM_003286249.1"/>
</dbReference>
<keyword evidence="3" id="KW-1185">Reference proteome</keyword>
<dbReference type="Proteomes" id="UP000001064">
    <property type="component" value="Unassembled WGS sequence"/>
</dbReference>
<proteinExistence type="predicted"/>
<feature type="region of interest" description="Disordered" evidence="1">
    <location>
        <begin position="36"/>
        <end position="66"/>
    </location>
</feature>
<sequence>MEENKPRVEDFKKNLIELQLLFKQFFVYNQDKNENNSFINDSNSSNSTSTLQSIEDNTTKEHDFNNDECYEDEDDREYIINNKIKENNSKWLNINEIDTFYSNTLNNINNINNQMNNLKNVNNVNNVNNINNVNKNSFKIIKEKVYNSSTSTQSSESPSLSSTTFSTLSHFSSSTVDLYTKLNISTYKISSQKNKKKRSISFFENENSSLNAYITNRANSDLPTKKIKNTYQNPLKLSL</sequence>
<dbReference type="InParanoid" id="F0ZFU0"/>
<evidence type="ECO:0000313" key="2">
    <source>
        <dbReference type="EMBL" id="EGC37169.1"/>
    </source>
</evidence>
<evidence type="ECO:0000313" key="3">
    <source>
        <dbReference type="Proteomes" id="UP000001064"/>
    </source>
</evidence>
<feature type="compositionally biased region" description="Low complexity" evidence="1">
    <location>
        <begin position="36"/>
        <end position="49"/>
    </location>
</feature>
<reference evidence="3" key="1">
    <citation type="journal article" date="2011" name="Genome Biol.">
        <title>Comparative genomics of the social amoebae Dictyostelium discoideum and Dictyostelium purpureum.</title>
        <authorList>
            <consortium name="US DOE Joint Genome Institute (JGI-PGF)"/>
            <person name="Sucgang R."/>
            <person name="Kuo A."/>
            <person name="Tian X."/>
            <person name="Salerno W."/>
            <person name="Parikh A."/>
            <person name="Feasley C.L."/>
            <person name="Dalin E."/>
            <person name="Tu H."/>
            <person name="Huang E."/>
            <person name="Barry K."/>
            <person name="Lindquist E."/>
            <person name="Shapiro H."/>
            <person name="Bruce D."/>
            <person name="Schmutz J."/>
            <person name="Salamov A."/>
            <person name="Fey P."/>
            <person name="Gaudet P."/>
            <person name="Anjard C."/>
            <person name="Babu M.M."/>
            <person name="Basu S."/>
            <person name="Bushmanova Y."/>
            <person name="van der Wel H."/>
            <person name="Katoh-Kurasawa M."/>
            <person name="Dinh C."/>
            <person name="Coutinho P.M."/>
            <person name="Saito T."/>
            <person name="Elias M."/>
            <person name="Schaap P."/>
            <person name="Kay R.R."/>
            <person name="Henrissat B."/>
            <person name="Eichinger L."/>
            <person name="Rivero F."/>
            <person name="Putnam N.H."/>
            <person name="West C.M."/>
            <person name="Loomis W.F."/>
            <person name="Chisholm R.L."/>
            <person name="Shaulsky G."/>
            <person name="Strassmann J.E."/>
            <person name="Queller D.C."/>
            <person name="Kuspa A."/>
            <person name="Grigoriev I.V."/>
        </authorList>
    </citation>
    <scope>NUCLEOTIDE SEQUENCE [LARGE SCALE GENOMIC DNA]</scope>
    <source>
        <strain evidence="3">QSDP1</strain>
    </source>
</reference>
<name>F0ZFU0_DICPU</name>
<evidence type="ECO:0000256" key="1">
    <source>
        <dbReference type="SAM" id="MobiDB-lite"/>
    </source>
</evidence>